<proteinExistence type="predicted"/>
<keyword evidence="1" id="KW-0472">Membrane</keyword>
<dbReference type="Proteomes" id="UP000177506">
    <property type="component" value="Unassembled WGS sequence"/>
</dbReference>
<name>A0A1G1TGN1_9BACT</name>
<sequence length="170" mass="18006">MEDSSRGGRTTENFYSQFVFKPQAAYFVADNAALGLKISLTASRLAKIDGSTTVTSKAATLLRVGAFGQYYHMLSEQFGVVGTVDVGYQRQFVPAGDATGSGVYAALTPSIIFLPVPKFGITASVGSIGYDRLSFTSPGQPDNIAIKKTTFGAVFGLAQLLFGGTYFIGR</sequence>
<dbReference type="AlphaFoldDB" id="A0A1G1TGN1"/>
<evidence type="ECO:0000313" key="2">
    <source>
        <dbReference type="EMBL" id="OGX90036.1"/>
    </source>
</evidence>
<comment type="caution">
    <text evidence="2">The sequence shown here is derived from an EMBL/GenBank/DDBJ whole genome shotgun (WGS) entry which is preliminary data.</text>
</comment>
<keyword evidence="1" id="KW-0812">Transmembrane</keyword>
<evidence type="ECO:0000313" key="3">
    <source>
        <dbReference type="Proteomes" id="UP000177506"/>
    </source>
</evidence>
<reference evidence="2 3" key="1">
    <citation type="submission" date="2016-08" db="EMBL/GenBank/DDBJ databases">
        <title>Hymenobacter coccineus sp. nov., Hymenobacter lapidarius sp. nov. and Hymenobacter glacialis sp. nov., isolated from Antarctic soil.</title>
        <authorList>
            <person name="Sedlacek I."/>
            <person name="Kralova S."/>
            <person name="Kyrova K."/>
            <person name="Maslanova I."/>
            <person name="Stankova E."/>
            <person name="Vrbovska V."/>
            <person name="Nemec M."/>
            <person name="Bartak M."/>
            <person name="Svec P."/>
            <person name="Busse H.-J."/>
            <person name="Pantucek R."/>
        </authorList>
    </citation>
    <scope>NUCLEOTIDE SEQUENCE [LARGE SCALE GENOMIC DNA]</scope>
    <source>
        <strain evidence="2 3">CCM 8649</strain>
    </source>
</reference>
<keyword evidence="1" id="KW-1133">Transmembrane helix</keyword>
<organism evidence="2 3">
    <name type="scientific">Hymenobacter coccineus</name>
    <dbReference type="NCBI Taxonomy" id="1908235"/>
    <lineage>
        <taxon>Bacteria</taxon>
        <taxon>Pseudomonadati</taxon>
        <taxon>Bacteroidota</taxon>
        <taxon>Cytophagia</taxon>
        <taxon>Cytophagales</taxon>
        <taxon>Hymenobacteraceae</taxon>
        <taxon>Hymenobacter</taxon>
    </lineage>
</organism>
<gene>
    <name evidence="2" type="ORF">BEN49_07840</name>
</gene>
<evidence type="ECO:0000256" key="1">
    <source>
        <dbReference type="SAM" id="Phobius"/>
    </source>
</evidence>
<evidence type="ECO:0008006" key="4">
    <source>
        <dbReference type="Google" id="ProtNLM"/>
    </source>
</evidence>
<protein>
    <recommendedName>
        <fullName evidence="4">Outer membrane protein beta-barrel domain-containing protein</fullName>
    </recommendedName>
</protein>
<keyword evidence="3" id="KW-1185">Reference proteome</keyword>
<dbReference type="EMBL" id="MDZA01000210">
    <property type="protein sequence ID" value="OGX90036.1"/>
    <property type="molecule type" value="Genomic_DNA"/>
</dbReference>
<accession>A0A1G1TGN1</accession>
<feature type="transmembrane region" description="Helical" evidence="1">
    <location>
        <begin position="150"/>
        <end position="169"/>
    </location>
</feature>